<evidence type="ECO:0000313" key="2">
    <source>
        <dbReference type="EMBL" id="XDS45220.1"/>
    </source>
</evidence>
<sequence length="360" mass="37218">MSEDFAAPVLGEDGTSVIGEFGQHAHDAGGRIPSDSQSRPAFIGIDIGGTKIEGVVIDESGRLITSMRHESDHGDTAVTEQIVTMIATLHAHIAALGLTLAGIGIGIPGTIDSETGEVSNAVNLGIAGFNLQSRIAQSIPGVPIRIENDVNAAALGAWTVVHMHDGGKGLQMAFLNFGTGLACGIVDDGHVYHGATGVAGEIGHIPIEAHGYLCKCGQRGCLETVASGSGVARLWPTNGGYALPELMDAARRGDMTAQEKLSTVIQGMTTAIMIIALSIDPQKIVIGGGLAKTGQPLIDAIKADLRERARASSFIESLKLPQRLMRAPMNTPIGAIGAAAVAIKRDKISNMSVNSSTQKG</sequence>
<name>A0AB39U867_9BIFI</name>
<dbReference type="KEGG" id="baqk:QN215_03655"/>
<organism evidence="2">
    <name type="scientific">Bifidobacterium aquikefiricola</name>
    <dbReference type="NCBI Taxonomy" id="3059038"/>
    <lineage>
        <taxon>Bacteria</taxon>
        <taxon>Bacillati</taxon>
        <taxon>Actinomycetota</taxon>
        <taxon>Actinomycetes</taxon>
        <taxon>Bifidobacteriales</taxon>
        <taxon>Bifidobacteriaceae</taxon>
        <taxon>Bifidobacterium</taxon>
    </lineage>
</organism>
<gene>
    <name evidence="2" type="ORF">QN215_03655</name>
</gene>
<dbReference type="RefSeq" id="WP_369344759.1">
    <property type="nucleotide sequence ID" value="NZ_CP129674.1"/>
</dbReference>
<dbReference type="AlphaFoldDB" id="A0AB39U867"/>
<reference evidence="2" key="1">
    <citation type="submission" date="2023-07" db="EMBL/GenBank/DDBJ databases">
        <title>Bifidobacterium aquikefiriaerophilum sp. nov. and Bifidobacterium eccum sp. nov., isolated from water kefir.</title>
        <authorList>
            <person name="Breselge S."/>
            <person name="Bellassi P."/>
            <person name="Barcenilla C."/>
            <person name="Alvarez-Ordonez A."/>
            <person name="Morelli L."/>
            <person name="Cotter P.D."/>
        </authorList>
    </citation>
    <scope>NUCLEOTIDE SEQUENCE</scope>
    <source>
        <strain evidence="2">WK041_4_12</strain>
    </source>
</reference>
<accession>A0AB39U867</accession>
<dbReference type="PANTHER" id="PTHR18964">
    <property type="entry name" value="ROK (REPRESSOR, ORF, KINASE) FAMILY"/>
    <property type="match status" value="1"/>
</dbReference>
<dbReference type="EMBL" id="CP129674">
    <property type="protein sequence ID" value="XDS45220.1"/>
    <property type="molecule type" value="Genomic_DNA"/>
</dbReference>
<dbReference type="PANTHER" id="PTHR18964:SF169">
    <property type="entry name" value="N-ACETYLMANNOSAMINE KINASE"/>
    <property type="match status" value="1"/>
</dbReference>
<dbReference type="InterPro" id="IPR043129">
    <property type="entry name" value="ATPase_NBD"/>
</dbReference>
<dbReference type="Pfam" id="PF00480">
    <property type="entry name" value="ROK"/>
    <property type="match status" value="1"/>
</dbReference>
<evidence type="ECO:0000256" key="1">
    <source>
        <dbReference type="ARBA" id="ARBA00006479"/>
    </source>
</evidence>
<dbReference type="Gene3D" id="3.30.420.40">
    <property type="match status" value="2"/>
</dbReference>
<proteinExistence type="inferred from homology"/>
<comment type="similarity">
    <text evidence="1">Belongs to the ROK (NagC/XylR) family.</text>
</comment>
<dbReference type="InterPro" id="IPR000600">
    <property type="entry name" value="ROK"/>
</dbReference>
<protein>
    <submittedName>
        <fullName evidence="2">ROK family protein</fullName>
    </submittedName>
</protein>
<dbReference type="SUPFAM" id="SSF53067">
    <property type="entry name" value="Actin-like ATPase domain"/>
    <property type="match status" value="1"/>
</dbReference>